<keyword evidence="18" id="KW-0496">Mitochondrion</keyword>
<feature type="compositionally biased region" description="Polar residues" evidence="22">
    <location>
        <begin position="122"/>
        <end position="132"/>
    </location>
</feature>
<keyword evidence="25" id="KW-1185">Reference proteome</keyword>
<comment type="cofactor">
    <cofactor evidence="1">
        <name>[4Fe-4S] cluster</name>
        <dbReference type="ChEBI" id="CHEBI:49883"/>
    </cofactor>
</comment>
<keyword evidence="11" id="KW-0274">FAD</keyword>
<dbReference type="GO" id="GO:0005743">
    <property type="term" value="C:mitochondrial inner membrane"/>
    <property type="evidence" value="ECO:0007669"/>
    <property type="project" value="UniProtKB-SubCell"/>
</dbReference>
<dbReference type="PANTHER" id="PTHR10617">
    <property type="entry name" value="ELECTRON TRANSFER FLAVOPROTEIN-UBIQUINONE OXIDOREDUCTASE"/>
    <property type="match status" value="1"/>
</dbReference>
<keyword evidence="19" id="KW-0472">Membrane</keyword>
<keyword evidence="17" id="KW-0830">Ubiquinone</keyword>
<evidence type="ECO:0000256" key="6">
    <source>
        <dbReference type="ARBA" id="ARBA00012696"/>
    </source>
</evidence>
<evidence type="ECO:0000256" key="18">
    <source>
        <dbReference type="ARBA" id="ARBA00023128"/>
    </source>
</evidence>
<dbReference type="PANTHER" id="PTHR10617:SF107">
    <property type="entry name" value="ELECTRON TRANSFER FLAVOPROTEIN-UBIQUINONE OXIDOREDUCTASE, MITOCHONDRIAL"/>
    <property type="match status" value="1"/>
</dbReference>
<evidence type="ECO:0000256" key="2">
    <source>
        <dbReference type="ARBA" id="ARBA00001974"/>
    </source>
</evidence>
<dbReference type="Pfam" id="PF05187">
    <property type="entry name" value="Fer4_ETF_QO"/>
    <property type="match status" value="1"/>
</dbReference>
<dbReference type="InterPro" id="IPR040156">
    <property type="entry name" value="ETF-QO"/>
</dbReference>
<keyword evidence="15" id="KW-0408">Iron</keyword>
<dbReference type="InterPro" id="IPR000668">
    <property type="entry name" value="Peptidase_C1A_C"/>
</dbReference>
<evidence type="ECO:0000256" key="20">
    <source>
        <dbReference type="ARBA" id="ARBA00032754"/>
    </source>
</evidence>
<dbReference type="SMART" id="SM00645">
    <property type="entry name" value="Pept_C1"/>
    <property type="match status" value="1"/>
</dbReference>
<evidence type="ECO:0000256" key="10">
    <source>
        <dbReference type="ARBA" id="ARBA00022792"/>
    </source>
</evidence>
<feature type="compositionally biased region" description="Low complexity" evidence="22">
    <location>
        <begin position="1275"/>
        <end position="1290"/>
    </location>
</feature>
<dbReference type="Gene3D" id="3.30.70.20">
    <property type="match status" value="1"/>
</dbReference>
<keyword evidence="10" id="KW-0999">Mitochondrion inner membrane</keyword>
<dbReference type="Gene3D" id="3.30.9.90">
    <property type="match status" value="1"/>
</dbReference>
<evidence type="ECO:0000256" key="21">
    <source>
        <dbReference type="ARBA" id="ARBA00052682"/>
    </source>
</evidence>
<organism evidence="24 25">
    <name type="scientific">Symbiodinium necroappetens</name>
    <dbReference type="NCBI Taxonomy" id="1628268"/>
    <lineage>
        <taxon>Eukaryota</taxon>
        <taxon>Sar</taxon>
        <taxon>Alveolata</taxon>
        <taxon>Dinophyceae</taxon>
        <taxon>Suessiales</taxon>
        <taxon>Symbiodiniaceae</taxon>
        <taxon>Symbiodinium</taxon>
    </lineage>
</organism>
<comment type="function">
    <text evidence="3">Accepts electrons from ETF and reduces ubiquinone.</text>
</comment>
<dbReference type="EC" id="1.5.5.1" evidence="6"/>
<comment type="catalytic activity">
    <reaction evidence="21">
        <text>a ubiquinone + reduced [electron-transfer flavoprotein] = a ubiquinol + oxidized [electron-transfer flavoprotein] + H(+)</text>
        <dbReference type="Rhea" id="RHEA:24052"/>
        <dbReference type="Rhea" id="RHEA-COMP:9565"/>
        <dbReference type="Rhea" id="RHEA-COMP:9566"/>
        <dbReference type="Rhea" id="RHEA-COMP:10685"/>
        <dbReference type="Rhea" id="RHEA-COMP:10686"/>
        <dbReference type="ChEBI" id="CHEBI:15378"/>
        <dbReference type="ChEBI" id="CHEBI:16389"/>
        <dbReference type="ChEBI" id="CHEBI:17976"/>
        <dbReference type="ChEBI" id="CHEBI:57692"/>
        <dbReference type="ChEBI" id="CHEBI:58307"/>
        <dbReference type="EC" id="1.5.5.1"/>
    </reaction>
</comment>
<evidence type="ECO:0000313" key="24">
    <source>
        <dbReference type="EMBL" id="CAE7891581.1"/>
    </source>
</evidence>
<sequence length="1747" mass="193258">MAQVQQHTQHSDRLRAHGTNSEHADNRHRSAVDAARHPKHEDRSHKQKEPDHRTPQHRPPEPTSHGTSGASALRAANHQDHPNPRHSPSRKGSQHRDSPAELDLSHSRHTALKESKDREQRQASIPSFVMSQSEDHGRATSTLAPQGTSEKAVDSRKEVKLGSAAVVESKAFAEQLISQEREKLCPRLPSRISLEIQAANAKIAEEVTFVFRAKLTTEDHNIPNQAKEILRTGIEVEWRESSAGTTNDEQSALARAEDELLEKNSEWDPISRGAKLILPLAACDLMNETFSLMCKRGKKIHADGSSASLSEQENFVSEENQVEASLRQIPDGLKRIVRARSSAPEHEGTMFRVPAAARALCRFPQAVALVPQSRARAGLHRLNSRRFSGVQRESMEFDVLVVGGGPAGLAAAIRAKQVAQAAGQELSVCVVEKGAEIGAHILSGNVFEPRALQELFPDWKDRGAPLDTPVTSDSFYWLPNGKHAVPLPGPLLHIAPEMRQKGNYVISLGQLCRWLSEQAEEVGVEIYAGFAADAPVFVDGALAGVQLRDVGIGKDGKEKDTFEAGMHLLGKQTILAEGCRGSLSEMLMKQYNLREGVSPQHYGLGVKEVWEIRPENHRAGTVTHTVGWPLDMWSYGGSFIYHMKPNLLHIGMVVGLDYANPYMSPYQEFQRFKQHPRVQALLEGGTCLSYGARCLNEGGVQAVPKLTFPGGMLTGCSAGFLNVPKIKGSHTAMKTGMLAGAAAAEAVLGGSASGQEVKKYEADVRSSWVWDELMRVRNFKPAWHAGMWPGLSYGGMTLMVSRGKEPWTFRWSKKDSDYTKPAADCQKIEYPKPDGVFSFDLLENLARSGVNHEHDQPAHLKVKDEHAQVPLEVSLPLYDGPEGRFCPAKVYEYVPDEEAEGKMKLQINAQNCVHCKCCSIKTPKEFINWTVPEGGGGPQYAAMIHSAIGRRCSKVESAGGSELYLSLPGGLGVIVDEERKAYAVGLKRQEHLAARDPQRRSLMQTGSVNTAFPSSFSWLRERPQCLDYVHNQGDCGACYMFAALDSLSDRHCIDATNASRLGKVDHLSVQMALLCEPLGRQCSGGWADVGFNYSVYFGLQTASKWPYERSCLSDSECQFGKQCFSPSSYGCPSFFSQEELDGIATFSDALRVTKHKCETSQLEDPDSCKVWAETMFAMSPTMVFMPESCFCSELVADWETFHANKNAPCSRGHGDGSGVPSILLQEHRREDDDDDEENSGFNFFHWLSSLFFGSPEEEKPSQDSTTQGWNSDIPGGSWNSNSNSKSGSSSVTLTTTTVEQCSRDRCLAEPQPHKATRYHYIVNQKDVFKMEIYNDGPFYTSYYVYEDFTWFFQFWPEHGYNYQWGAMQGGHAVVLVGWESSCQYHGDCLMANLKMNFARMSGIEPPPGLAPPPGLVPMFPEADQAAWDREDVVAAPIPVGLICRSDTSPLDEKAIVKCDSFKGSDDASESEVTRTPSMDSQRSLDSSFDEILIAPSIGSFGHPEMCSRPCVYFTWGPCPKAAYCGFCHLAHRESIGKLDKRQRKIFQKLGEAEMIELLLPHMLERSKRFQSADDANEVLDVLARRLQDLAPAGDAIQSITTRKVDKLGYVLKQMPFHALASLIFARSDFDTDFLDDLTMATARLRAKLPAATSNDDTAMRDVLFPTLTDGFEMDKIAIPGDNDPVQRSPGSSRRRQSTGECWHLRNTWGDEWGDKGYFRFLDDMLTGPPGYHLHIASAAADGPKSVV</sequence>
<reference evidence="24" key="1">
    <citation type="submission" date="2021-02" db="EMBL/GenBank/DDBJ databases">
        <authorList>
            <person name="Dougan E. K."/>
            <person name="Rhodes N."/>
            <person name="Thang M."/>
            <person name="Chan C."/>
        </authorList>
    </citation>
    <scope>NUCLEOTIDE SEQUENCE</scope>
</reference>
<keyword evidence="7" id="KW-0813">Transport</keyword>
<dbReference type="SUPFAM" id="SSF54862">
    <property type="entry name" value="4Fe-4S ferredoxins"/>
    <property type="match status" value="1"/>
</dbReference>
<feature type="region of interest" description="Disordered" evidence="22">
    <location>
        <begin position="1255"/>
        <end position="1291"/>
    </location>
</feature>
<evidence type="ECO:0000256" key="3">
    <source>
        <dbReference type="ARBA" id="ARBA00002819"/>
    </source>
</evidence>
<evidence type="ECO:0000256" key="12">
    <source>
        <dbReference type="ARBA" id="ARBA00022946"/>
    </source>
</evidence>
<evidence type="ECO:0000256" key="22">
    <source>
        <dbReference type="SAM" id="MobiDB-lite"/>
    </source>
</evidence>
<dbReference type="GO" id="GO:0051536">
    <property type="term" value="F:iron-sulfur cluster binding"/>
    <property type="evidence" value="ECO:0007669"/>
    <property type="project" value="UniProtKB-KW"/>
</dbReference>
<dbReference type="Gene3D" id="2.40.50.170">
    <property type="entry name" value="Cysteine proteinases. Chain C"/>
    <property type="match status" value="1"/>
</dbReference>
<name>A0A813B454_9DINO</name>
<dbReference type="InterPro" id="IPR038765">
    <property type="entry name" value="Papain-like_cys_pep_sf"/>
</dbReference>
<proteinExistence type="inferred from homology"/>
<comment type="cofactor">
    <cofactor evidence="2">
        <name>FAD</name>
        <dbReference type="ChEBI" id="CHEBI:57692"/>
    </cofactor>
</comment>
<keyword evidence="14" id="KW-0560">Oxidoreductase</keyword>
<feature type="compositionally biased region" description="Basic and acidic residues" evidence="22">
    <location>
        <begin position="9"/>
        <end position="60"/>
    </location>
</feature>
<evidence type="ECO:0000256" key="13">
    <source>
        <dbReference type="ARBA" id="ARBA00022982"/>
    </source>
</evidence>
<dbReference type="InterPro" id="IPR036188">
    <property type="entry name" value="FAD/NAD-bd_sf"/>
</dbReference>
<comment type="similarity">
    <text evidence="5">Belongs to the ETF-QO/FixC family.</text>
</comment>
<dbReference type="Proteomes" id="UP000601435">
    <property type="component" value="Unassembled WGS sequence"/>
</dbReference>
<evidence type="ECO:0000256" key="11">
    <source>
        <dbReference type="ARBA" id="ARBA00022827"/>
    </source>
</evidence>
<feature type="compositionally biased region" description="Basic and acidic residues" evidence="22">
    <location>
        <begin position="94"/>
        <end position="121"/>
    </location>
</feature>
<dbReference type="Pfam" id="PF00112">
    <property type="entry name" value="Peptidase_C1"/>
    <property type="match status" value="1"/>
</dbReference>
<keyword evidence="9" id="KW-0479">Metal-binding</keyword>
<dbReference type="InterPro" id="IPR017896">
    <property type="entry name" value="4Fe4S_Fe-S-bd"/>
</dbReference>
<evidence type="ECO:0000259" key="23">
    <source>
        <dbReference type="PROSITE" id="PS51379"/>
    </source>
</evidence>
<feature type="compositionally biased region" description="Polar residues" evidence="22">
    <location>
        <begin position="139"/>
        <end position="149"/>
    </location>
</feature>
<evidence type="ECO:0000256" key="14">
    <source>
        <dbReference type="ARBA" id="ARBA00023002"/>
    </source>
</evidence>
<accession>A0A813B454</accession>
<gene>
    <name evidence="24" type="primary">Etfdh</name>
    <name evidence="24" type="ORF">SNEC2469_LOCUS29645</name>
</gene>
<feature type="domain" description="4Fe-4S ferredoxin-type" evidence="23">
    <location>
        <begin position="903"/>
        <end position="932"/>
    </location>
</feature>
<dbReference type="GO" id="GO:0008234">
    <property type="term" value="F:cysteine-type peptidase activity"/>
    <property type="evidence" value="ECO:0007669"/>
    <property type="project" value="InterPro"/>
</dbReference>
<dbReference type="OrthoDB" id="437331at2759"/>
<comment type="subcellular location">
    <subcellularLocation>
        <location evidence="4">Mitochondrion inner membrane</location>
    </subcellularLocation>
</comment>
<evidence type="ECO:0000256" key="19">
    <source>
        <dbReference type="ARBA" id="ARBA00023136"/>
    </source>
</evidence>
<dbReference type="InterPro" id="IPR007859">
    <property type="entry name" value="ETF-QO/FixX_C"/>
</dbReference>
<evidence type="ECO:0000256" key="16">
    <source>
        <dbReference type="ARBA" id="ARBA00023014"/>
    </source>
</evidence>
<keyword evidence="13" id="KW-0249">Electron transport</keyword>
<dbReference type="PROSITE" id="PS00139">
    <property type="entry name" value="THIOL_PROTEASE_CYS"/>
    <property type="match status" value="1"/>
</dbReference>
<keyword evidence="16" id="KW-0411">Iron-sulfur</keyword>
<dbReference type="Pfam" id="PF21162">
    <property type="entry name" value="ETFQO_UQ-bd"/>
    <property type="match status" value="1"/>
</dbReference>
<dbReference type="Pfam" id="PF13450">
    <property type="entry name" value="NAD_binding_8"/>
    <property type="match status" value="1"/>
</dbReference>
<keyword evidence="12" id="KW-0809">Transit peptide</keyword>
<evidence type="ECO:0000256" key="8">
    <source>
        <dbReference type="ARBA" id="ARBA00022630"/>
    </source>
</evidence>
<evidence type="ECO:0000256" key="9">
    <source>
        <dbReference type="ARBA" id="ARBA00022723"/>
    </source>
</evidence>
<dbReference type="PROSITE" id="PS51379">
    <property type="entry name" value="4FE4S_FER_2"/>
    <property type="match status" value="1"/>
</dbReference>
<evidence type="ECO:0000256" key="1">
    <source>
        <dbReference type="ARBA" id="ARBA00001966"/>
    </source>
</evidence>
<dbReference type="Gene3D" id="3.90.70.10">
    <property type="entry name" value="Cysteine proteinases"/>
    <property type="match status" value="2"/>
</dbReference>
<dbReference type="SUPFAM" id="SSF51905">
    <property type="entry name" value="FAD/NAD(P)-binding domain"/>
    <property type="match status" value="1"/>
</dbReference>
<dbReference type="GO" id="GO:0004174">
    <property type="term" value="F:electron-transferring-flavoprotein dehydrogenase activity"/>
    <property type="evidence" value="ECO:0007669"/>
    <property type="project" value="UniProtKB-EC"/>
</dbReference>
<dbReference type="FunFam" id="3.30.70.20:FF:000015">
    <property type="entry name" value="Electron transfer flavoprotein-ubiquinone oxidoreductase"/>
    <property type="match status" value="1"/>
</dbReference>
<dbReference type="InterPro" id="IPR000169">
    <property type="entry name" value="Pept_cys_AS"/>
</dbReference>
<keyword evidence="8" id="KW-0285">Flavoprotein</keyword>
<evidence type="ECO:0000256" key="4">
    <source>
        <dbReference type="ARBA" id="ARBA00004273"/>
    </source>
</evidence>
<evidence type="ECO:0000313" key="25">
    <source>
        <dbReference type="Proteomes" id="UP000601435"/>
    </source>
</evidence>
<feature type="region of interest" description="Disordered" evidence="22">
    <location>
        <begin position="1678"/>
        <end position="1698"/>
    </location>
</feature>
<feature type="region of interest" description="Disordered" evidence="22">
    <location>
        <begin position="1463"/>
        <end position="1483"/>
    </location>
</feature>
<dbReference type="SUPFAM" id="SSF54001">
    <property type="entry name" value="Cysteine proteinases"/>
    <property type="match status" value="2"/>
</dbReference>
<evidence type="ECO:0000256" key="7">
    <source>
        <dbReference type="ARBA" id="ARBA00022448"/>
    </source>
</evidence>
<evidence type="ECO:0000256" key="17">
    <source>
        <dbReference type="ARBA" id="ARBA00023075"/>
    </source>
</evidence>
<evidence type="ECO:0000256" key="15">
    <source>
        <dbReference type="ARBA" id="ARBA00023004"/>
    </source>
</evidence>
<dbReference type="GO" id="GO:0006508">
    <property type="term" value="P:proteolysis"/>
    <property type="evidence" value="ECO:0007669"/>
    <property type="project" value="InterPro"/>
</dbReference>
<dbReference type="Gene3D" id="3.50.50.60">
    <property type="entry name" value="FAD/NAD(P)-binding domain"/>
    <property type="match status" value="1"/>
</dbReference>
<protein>
    <recommendedName>
        <fullName evidence="6">electron-transferring-flavoprotein dehydrogenase</fullName>
        <ecNumber evidence="6">1.5.5.1</ecNumber>
    </recommendedName>
    <alternativeName>
        <fullName evidence="20">Electron-transferring-flavoprotein dehydrogenase</fullName>
    </alternativeName>
</protein>
<dbReference type="EMBL" id="CAJNJA010067141">
    <property type="protein sequence ID" value="CAE7891581.1"/>
    <property type="molecule type" value="Genomic_DNA"/>
</dbReference>
<feature type="compositionally biased region" description="Polar residues" evidence="22">
    <location>
        <begin position="1473"/>
        <end position="1483"/>
    </location>
</feature>
<evidence type="ECO:0000256" key="5">
    <source>
        <dbReference type="ARBA" id="ARBA00006796"/>
    </source>
</evidence>
<dbReference type="InterPro" id="IPR049398">
    <property type="entry name" value="ETF-QO/FixC_UQ-bd"/>
</dbReference>
<feature type="region of interest" description="Disordered" evidence="22">
    <location>
        <begin position="1"/>
        <end position="155"/>
    </location>
</feature>
<comment type="caution">
    <text evidence="24">The sequence shown here is derived from an EMBL/GenBank/DDBJ whole genome shotgun (WGS) entry which is preliminary data.</text>
</comment>
<dbReference type="GO" id="GO:0046872">
    <property type="term" value="F:metal ion binding"/>
    <property type="evidence" value="ECO:0007669"/>
    <property type="project" value="UniProtKB-KW"/>
</dbReference>
<dbReference type="SUPFAM" id="SSF54373">
    <property type="entry name" value="FAD-linked reductases, C-terminal domain"/>
    <property type="match status" value="1"/>
</dbReference>